<feature type="transmembrane region" description="Helical" evidence="5">
    <location>
        <begin position="213"/>
        <end position="232"/>
    </location>
</feature>
<evidence type="ECO:0000256" key="3">
    <source>
        <dbReference type="ARBA" id="ARBA00022989"/>
    </source>
</evidence>
<evidence type="ECO:0000256" key="4">
    <source>
        <dbReference type="ARBA" id="ARBA00023136"/>
    </source>
</evidence>
<dbReference type="Pfam" id="PF07690">
    <property type="entry name" value="MFS_1"/>
    <property type="match status" value="1"/>
</dbReference>
<dbReference type="Proteomes" id="UP000613840">
    <property type="component" value="Unassembled WGS sequence"/>
</dbReference>
<dbReference type="PRINTS" id="PR01036">
    <property type="entry name" value="TCRTETB"/>
</dbReference>
<feature type="transmembrane region" description="Helical" evidence="5">
    <location>
        <begin position="423"/>
        <end position="441"/>
    </location>
</feature>
<evidence type="ECO:0000256" key="1">
    <source>
        <dbReference type="ARBA" id="ARBA00004651"/>
    </source>
</evidence>
<keyword evidence="2 5" id="KW-0812">Transmembrane</keyword>
<dbReference type="SUPFAM" id="SSF103473">
    <property type="entry name" value="MFS general substrate transporter"/>
    <property type="match status" value="1"/>
</dbReference>
<comment type="caution">
    <text evidence="7">The sequence shown here is derived from an EMBL/GenBank/DDBJ whole genome shotgun (WGS) entry which is preliminary data.</text>
</comment>
<dbReference type="InterPro" id="IPR036259">
    <property type="entry name" value="MFS_trans_sf"/>
</dbReference>
<dbReference type="PROSITE" id="PS50850">
    <property type="entry name" value="MFS"/>
    <property type="match status" value="1"/>
</dbReference>
<dbReference type="GO" id="GO:0005886">
    <property type="term" value="C:plasma membrane"/>
    <property type="evidence" value="ECO:0007669"/>
    <property type="project" value="UniProtKB-SubCell"/>
</dbReference>
<feature type="transmembrane region" description="Helical" evidence="5">
    <location>
        <begin position="181"/>
        <end position="201"/>
    </location>
</feature>
<feature type="transmembrane region" description="Helical" evidence="5">
    <location>
        <begin position="88"/>
        <end position="106"/>
    </location>
</feature>
<dbReference type="Gene3D" id="1.20.1250.20">
    <property type="entry name" value="MFS general substrate transporter like domains"/>
    <property type="match status" value="1"/>
</dbReference>
<dbReference type="RefSeq" id="WP_229669630.1">
    <property type="nucleotide sequence ID" value="NZ_BMMZ01000001.1"/>
</dbReference>
<gene>
    <name evidence="7" type="ORF">GCM10011575_05810</name>
</gene>
<feature type="transmembrane region" description="Helical" evidence="5">
    <location>
        <begin position="380"/>
        <end position="403"/>
    </location>
</feature>
<dbReference type="AlphaFoldDB" id="A0A917S0Q6"/>
<feature type="transmembrane region" description="Helical" evidence="5">
    <location>
        <begin position="61"/>
        <end position="81"/>
    </location>
</feature>
<keyword evidence="4 5" id="KW-0472">Membrane</keyword>
<dbReference type="InterPro" id="IPR020846">
    <property type="entry name" value="MFS_dom"/>
</dbReference>
<protein>
    <submittedName>
        <fullName evidence="7">MFS transporter</fullName>
    </submittedName>
</protein>
<reference evidence="7" key="2">
    <citation type="submission" date="2020-09" db="EMBL/GenBank/DDBJ databases">
        <authorList>
            <person name="Sun Q."/>
            <person name="Zhou Y."/>
        </authorList>
    </citation>
    <scope>NUCLEOTIDE SEQUENCE</scope>
    <source>
        <strain evidence="7">CGMCC 4.7306</strain>
    </source>
</reference>
<organism evidence="7 8">
    <name type="scientific">Microlunatus endophyticus</name>
    <dbReference type="NCBI Taxonomy" id="1716077"/>
    <lineage>
        <taxon>Bacteria</taxon>
        <taxon>Bacillati</taxon>
        <taxon>Actinomycetota</taxon>
        <taxon>Actinomycetes</taxon>
        <taxon>Propionibacteriales</taxon>
        <taxon>Propionibacteriaceae</taxon>
        <taxon>Microlunatus</taxon>
    </lineage>
</organism>
<feature type="transmembrane region" description="Helical" evidence="5">
    <location>
        <begin position="244"/>
        <end position="261"/>
    </location>
</feature>
<feature type="transmembrane region" description="Helical" evidence="5">
    <location>
        <begin position="112"/>
        <end position="135"/>
    </location>
</feature>
<feature type="transmembrane region" description="Helical" evidence="5">
    <location>
        <begin position="453"/>
        <end position="474"/>
    </location>
</feature>
<accession>A0A917S0Q6</accession>
<dbReference type="GO" id="GO:0022857">
    <property type="term" value="F:transmembrane transporter activity"/>
    <property type="evidence" value="ECO:0007669"/>
    <property type="project" value="InterPro"/>
</dbReference>
<keyword evidence="8" id="KW-1185">Reference proteome</keyword>
<feature type="transmembrane region" description="Helical" evidence="5">
    <location>
        <begin position="21"/>
        <end position="41"/>
    </location>
</feature>
<evidence type="ECO:0000313" key="7">
    <source>
        <dbReference type="EMBL" id="GGL50380.1"/>
    </source>
</evidence>
<feature type="transmembrane region" description="Helical" evidence="5">
    <location>
        <begin position="281"/>
        <end position="309"/>
    </location>
</feature>
<sequence>MPRDSAESPGTPEPGADPRRWRALAVCLIAGGMTLLDVSIVNVALPSLRAGLHAGDREIQLVVAGYALAFGVVLVPAGRLGDARSRRLMFAIGVTVFTLASAAAGAATGPTWIAVARIVQGVGGGLISPQVSGFIQNLFRGPERGRAFGLFGATIGVSTAIGPLLGGLLVRLGGPDFGWRLVFYVNVPVGIALLILIRRVLPAGQPGRRQSLDPIGVLIFAASVLLILYPVVSGGQGEALSARPWWLLAPAVAGLVIFVFWERFWRSREKETLMELGLLKLPSYVFGISLGTFYFAGFTSIFLITTLYLQTGLHYSALQAGATQMPFAVGSAFSAWMSGRLVQRFGRLLVVIGMVVVAIGLTSIDLLVPHLSGMVGLKLAPALLLTGLGGGMVVSPNVTLTLADVDPVHAGTGGGMLQTTQRVGSAIGVAVVLAQFFSRLGQTRGDFAGAFSHAMHTTIGLVLAALLLALIDLLRRRVRQRPEPADEPAAA</sequence>
<dbReference type="CDD" id="cd17321">
    <property type="entry name" value="MFS_MMR_MDR_like"/>
    <property type="match status" value="1"/>
</dbReference>
<keyword evidence="3 5" id="KW-1133">Transmembrane helix</keyword>
<feature type="domain" description="Major facilitator superfamily (MFS) profile" evidence="6">
    <location>
        <begin position="23"/>
        <end position="477"/>
    </location>
</feature>
<comment type="subcellular location">
    <subcellularLocation>
        <location evidence="1">Cell membrane</location>
        <topology evidence="1">Multi-pass membrane protein</topology>
    </subcellularLocation>
</comment>
<name>A0A917S0Q6_9ACTN</name>
<evidence type="ECO:0000313" key="8">
    <source>
        <dbReference type="Proteomes" id="UP000613840"/>
    </source>
</evidence>
<evidence type="ECO:0000256" key="5">
    <source>
        <dbReference type="SAM" id="Phobius"/>
    </source>
</evidence>
<dbReference type="Gene3D" id="1.20.1720.10">
    <property type="entry name" value="Multidrug resistance protein D"/>
    <property type="match status" value="1"/>
</dbReference>
<evidence type="ECO:0000259" key="6">
    <source>
        <dbReference type="PROSITE" id="PS50850"/>
    </source>
</evidence>
<dbReference type="PANTHER" id="PTHR42718:SF39">
    <property type="entry name" value="ACTINORHODIN TRANSPORTER-RELATED"/>
    <property type="match status" value="1"/>
</dbReference>
<dbReference type="EMBL" id="BMMZ01000001">
    <property type="protein sequence ID" value="GGL50380.1"/>
    <property type="molecule type" value="Genomic_DNA"/>
</dbReference>
<dbReference type="PANTHER" id="PTHR42718">
    <property type="entry name" value="MAJOR FACILITATOR SUPERFAMILY MULTIDRUG TRANSPORTER MFSC"/>
    <property type="match status" value="1"/>
</dbReference>
<dbReference type="InterPro" id="IPR011701">
    <property type="entry name" value="MFS"/>
</dbReference>
<proteinExistence type="predicted"/>
<evidence type="ECO:0000256" key="2">
    <source>
        <dbReference type="ARBA" id="ARBA00022692"/>
    </source>
</evidence>
<feature type="transmembrane region" description="Helical" evidence="5">
    <location>
        <begin position="315"/>
        <end position="336"/>
    </location>
</feature>
<feature type="transmembrane region" description="Helical" evidence="5">
    <location>
        <begin position="348"/>
        <end position="368"/>
    </location>
</feature>
<feature type="transmembrane region" description="Helical" evidence="5">
    <location>
        <begin position="147"/>
        <end position="169"/>
    </location>
</feature>
<reference evidence="7" key="1">
    <citation type="journal article" date="2014" name="Int. J. Syst. Evol. Microbiol.">
        <title>Complete genome sequence of Corynebacterium casei LMG S-19264T (=DSM 44701T), isolated from a smear-ripened cheese.</title>
        <authorList>
            <consortium name="US DOE Joint Genome Institute (JGI-PGF)"/>
            <person name="Walter F."/>
            <person name="Albersmeier A."/>
            <person name="Kalinowski J."/>
            <person name="Ruckert C."/>
        </authorList>
    </citation>
    <scope>NUCLEOTIDE SEQUENCE</scope>
    <source>
        <strain evidence="7">CGMCC 4.7306</strain>
    </source>
</reference>